<dbReference type="Gene3D" id="3.40.190.10">
    <property type="entry name" value="Periplasmic binding protein-like II"/>
    <property type="match status" value="2"/>
</dbReference>
<proteinExistence type="predicted"/>
<dbReference type="KEGG" id="och:CES85_3346"/>
<dbReference type="EMBL" id="CP022605">
    <property type="protein sequence ID" value="ASV88051.1"/>
    <property type="molecule type" value="Genomic_DNA"/>
</dbReference>
<dbReference type="SUPFAM" id="SSF53850">
    <property type="entry name" value="Periplasmic binding protein-like II"/>
    <property type="match status" value="1"/>
</dbReference>
<dbReference type="Pfam" id="PF09084">
    <property type="entry name" value="NMT1"/>
    <property type="match status" value="1"/>
</dbReference>
<keyword evidence="3" id="KW-0614">Plasmid</keyword>
<dbReference type="RefSeq" id="WP_095448479.1">
    <property type="nucleotide sequence ID" value="NZ_CP022605.1"/>
</dbReference>
<dbReference type="GO" id="GO:0009228">
    <property type="term" value="P:thiamine biosynthetic process"/>
    <property type="evidence" value="ECO:0007669"/>
    <property type="project" value="InterPro"/>
</dbReference>
<protein>
    <submittedName>
        <fullName evidence="3">NMT1/THI5 like family protein</fullName>
    </submittedName>
</protein>
<accession>A0A248UNT0</accession>
<dbReference type="AlphaFoldDB" id="A0A248UNT0"/>
<feature type="chain" id="PRO_5012151135" evidence="1">
    <location>
        <begin position="23"/>
        <end position="331"/>
    </location>
</feature>
<organism evidence="3 4">
    <name type="scientific">Ochrobactrum quorumnocens</name>
    <dbReference type="NCBI Taxonomy" id="271865"/>
    <lineage>
        <taxon>Bacteria</taxon>
        <taxon>Pseudomonadati</taxon>
        <taxon>Pseudomonadota</taxon>
        <taxon>Alphaproteobacteria</taxon>
        <taxon>Hyphomicrobiales</taxon>
        <taxon>Brucellaceae</taxon>
        <taxon>Brucella/Ochrobactrum group</taxon>
        <taxon>Ochrobactrum</taxon>
    </lineage>
</organism>
<feature type="signal peptide" evidence="1">
    <location>
        <begin position="1"/>
        <end position="22"/>
    </location>
</feature>
<dbReference type="InterPro" id="IPR015168">
    <property type="entry name" value="SsuA/THI5"/>
</dbReference>
<evidence type="ECO:0000313" key="3">
    <source>
        <dbReference type="EMBL" id="ASV88051.1"/>
    </source>
</evidence>
<dbReference type="OrthoDB" id="6522570at2"/>
<dbReference type="PANTHER" id="PTHR31528:SF15">
    <property type="entry name" value="RIBOFLAVIN-BINDING PROTEIN RIBY"/>
    <property type="match status" value="1"/>
</dbReference>
<reference evidence="3 4" key="1">
    <citation type="submission" date="2017-07" db="EMBL/GenBank/DDBJ databases">
        <title>Phylogenetic study on the rhizospheric bacterium Ochrobactrum sp. A44.</title>
        <authorList>
            <person name="Krzyzanowska D.M."/>
            <person name="Ossowicki A."/>
            <person name="Rajewska M."/>
            <person name="Maciag T."/>
            <person name="Kaczynski Z."/>
            <person name="Czerwicka M."/>
            <person name="Jafra S."/>
        </authorList>
    </citation>
    <scope>NUCLEOTIDE SEQUENCE [LARGE SCALE GENOMIC DNA]</scope>
    <source>
        <strain evidence="3 4">A44</strain>
        <plasmid evidence="3 4">unnamed1</plasmid>
    </source>
</reference>
<evidence type="ECO:0000259" key="2">
    <source>
        <dbReference type="Pfam" id="PF09084"/>
    </source>
</evidence>
<sequence>MGHFKAGLVASVALFFAGQAAAGTITIAVPNPSAVLLLPIVAAMGEGYFAEEGIEVNIEALNGSGAVLQALASGQAQIGNPGAGPFLQARTRGLDVKLIYRLNPLSSFSLVVPEGSDVTSAAALKGKVIGVGTADGSETAFARSILKEAGLEEGKDYSFLVVGDGGQATAGFLRKDIDAYAAATSDAAILNARGVKLFNITPEKYKTFFGNSLAAMQPWLNENQSEVEGFGRAMVRGAKWAADPANREKLIAHIGEENPQEIEDRAFANALIDQIIIRQTPFDIEKGYGYQDHAAWEAWQNSLIGSGDLKEPLHDLNAVYTNQYINTWNGK</sequence>
<dbReference type="Proteomes" id="UP000215256">
    <property type="component" value="Plasmid unnamed1"/>
</dbReference>
<dbReference type="InterPro" id="IPR027939">
    <property type="entry name" value="NMT1/THI5"/>
</dbReference>
<evidence type="ECO:0000313" key="4">
    <source>
        <dbReference type="Proteomes" id="UP000215256"/>
    </source>
</evidence>
<keyword evidence="1" id="KW-0732">Signal</keyword>
<feature type="domain" description="SsuA/THI5-like" evidence="2">
    <location>
        <begin position="39"/>
        <end position="243"/>
    </location>
</feature>
<name>A0A248UNT0_9HYPH</name>
<dbReference type="PANTHER" id="PTHR31528">
    <property type="entry name" value="4-AMINO-5-HYDROXYMETHYL-2-METHYLPYRIMIDINE PHOSPHATE SYNTHASE THI11-RELATED"/>
    <property type="match status" value="1"/>
</dbReference>
<gene>
    <name evidence="3" type="ORF">CES85_3346</name>
</gene>
<geneLocation type="plasmid" evidence="3 4">
    <name>unnamed1</name>
</geneLocation>
<evidence type="ECO:0000256" key="1">
    <source>
        <dbReference type="SAM" id="SignalP"/>
    </source>
</evidence>